<protein>
    <submittedName>
        <fullName evidence="3">Uncharacterized protein</fullName>
    </submittedName>
</protein>
<feature type="compositionally biased region" description="Polar residues" evidence="2">
    <location>
        <begin position="244"/>
        <end position="259"/>
    </location>
</feature>
<dbReference type="GeneID" id="63685203"/>
<evidence type="ECO:0000313" key="3">
    <source>
        <dbReference type="EMBL" id="EJU02436.1"/>
    </source>
</evidence>
<feature type="coiled-coil region" evidence="1">
    <location>
        <begin position="60"/>
        <end position="87"/>
    </location>
</feature>
<dbReference type="HOGENOM" id="CLU_805502_0_0_1"/>
<feature type="compositionally biased region" description="Low complexity" evidence="2">
    <location>
        <begin position="123"/>
        <end position="133"/>
    </location>
</feature>
<feature type="non-terminal residue" evidence="3">
    <location>
        <position position="345"/>
    </location>
</feature>
<accession>M5FWU0</accession>
<feature type="compositionally biased region" description="Basic and acidic residues" evidence="2">
    <location>
        <begin position="105"/>
        <end position="118"/>
    </location>
</feature>
<dbReference type="EMBL" id="JH795862">
    <property type="protein sequence ID" value="EJU02436.1"/>
    <property type="molecule type" value="Genomic_DNA"/>
</dbReference>
<dbReference type="Proteomes" id="UP000030653">
    <property type="component" value="Unassembled WGS sequence"/>
</dbReference>
<gene>
    <name evidence="3" type="ORF">DACRYDRAFT_116122</name>
</gene>
<dbReference type="AlphaFoldDB" id="M5FWU0"/>
<feature type="compositionally biased region" description="Polar residues" evidence="2">
    <location>
        <begin position="272"/>
        <end position="287"/>
    </location>
</feature>
<keyword evidence="1" id="KW-0175">Coiled coil</keyword>
<feature type="region of interest" description="Disordered" evidence="2">
    <location>
        <begin position="1"/>
        <end position="21"/>
    </location>
</feature>
<proteinExistence type="predicted"/>
<evidence type="ECO:0000256" key="2">
    <source>
        <dbReference type="SAM" id="MobiDB-lite"/>
    </source>
</evidence>
<feature type="compositionally biased region" description="Basic residues" evidence="2">
    <location>
        <begin position="9"/>
        <end position="21"/>
    </location>
</feature>
<feature type="compositionally biased region" description="Low complexity" evidence="2">
    <location>
        <begin position="288"/>
        <end position="298"/>
    </location>
</feature>
<evidence type="ECO:0000256" key="1">
    <source>
        <dbReference type="SAM" id="Coils"/>
    </source>
</evidence>
<sequence>MPSPSTSSKFRHVSRSASKRKLSATERWLQVVQLIEDESEPSLTSIILKVLHDKFEEMLVDQKDKIFKQLTSEINRLKRELRDKSKDTLREVIREEVDDDAHSDEDERGKTRPQELRRGLAASSRTSSTTSTTVQLTQFDQKLDEVIDAIDRVTVPIMRDVKAAVNTVEKMSGSVNERVNSIFLRQVEFAGRLEELTKVVLIQTDTVQKRDKNLVDVLNKADDHFSNIARRLGGSLDTLGLPGSNESSQDTYVNSNAAQSRPPPSRPAHVGPQSQSVVAPRNSANILSTQQTSSSSSTRPQGGLLDEGGLATQPDNTQVSQASNLSRSLKAPSSTFTKSNNRSSI</sequence>
<organism evidence="3 4">
    <name type="scientific">Dacryopinax primogenitus (strain DJM 731)</name>
    <name type="common">Brown rot fungus</name>
    <dbReference type="NCBI Taxonomy" id="1858805"/>
    <lineage>
        <taxon>Eukaryota</taxon>
        <taxon>Fungi</taxon>
        <taxon>Dikarya</taxon>
        <taxon>Basidiomycota</taxon>
        <taxon>Agaricomycotina</taxon>
        <taxon>Dacrymycetes</taxon>
        <taxon>Dacrymycetales</taxon>
        <taxon>Dacrymycetaceae</taxon>
        <taxon>Dacryopinax</taxon>
    </lineage>
</organism>
<feature type="compositionally biased region" description="Polar residues" evidence="2">
    <location>
        <begin position="313"/>
        <end position="345"/>
    </location>
</feature>
<feature type="region of interest" description="Disordered" evidence="2">
    <location>
        <begin position="98"/>
        <end position="133"/>
    </location>
</feature>
<dbReference type="RefSeq" id="XP_040629330.1">
    <property type="nucleotide sequence ID" value="XM_040770141.1"/>
</dbReference>
<dbReference type="STRING" id="1858805.M5FWU0"/>
<feature type="region of interest" description="Disordered" evidence="2">
    <location>
        <begin position="236"/>
        <end position="345"/>
    </location>
</feature>
<name>M5FWU0_DACPD</name>
<reference evidence="3 4" key="1">
    <citation type="journal article" date="2012" name="Science">
        <title>The Paleozoic origin of enzymatic lignin decomposition reconstructed from 31 fungal genomes.</title>
        <authorList>
            <person name="Floudas D."/>
            <person name="Binder M."/>
            <person name="Riley R."/>
            <person name="Barry K."/>
            <person name="Blanchette R.A."/>
            <person name="Henrissat B."/>
            <person name="Martinez A.T."/>
            <person name="Otillar R."/>
            <person name="Spatafora J.W."/>
            <person name="Yadav J.S."/>
            <person name="Aerts A."/>
            <person name="Benoit I."/>
            <person name="Boyd A."/>
            <person name="Carlson A."/>
            <person name="Copeland A."/>
            <person name="Coutinho P.M."/>
            <person name="de Vries R.P."/>
            <person name="Ferreira P."/>
            <person name="Findley K."/>
            <person name="Foster B."/>
            <person name="Gaskell J."/>
            <person name="Glotzer D."/>
            <person name="Gorecki P."/>
            <person name="Heitman J."/>
            <person name="Hesse C."/>
            <person name="Hori C."/>
            <person name="Igarashi K."/>
            <person name="Jurgens J.A."/>
            <person name="Kallen N."/>
            <person name="Kersten P."/>
            <person name="Kohler A."/>
            <person name="Kuees U."/>
            <person name="Kumar T.K.A."/>
            <person name="Kuo A."/>
            <person name="LaButti K."/>
            <person name="Larrondo L.F."/>
            <person name="Lindquist E."/>
            <person name="Ling A."/>
            <person name="Lombard V."/>
            <person name="Lucas S."/>
            <person name="Lundell T."/>
            <person name="Martin R."/>
            <person name="McLaughlin D.J."/>
            <person name="Morgenstern I."/>
            <person name="Morin E."/>
            <person name="Murat C."/>
            <person name="Nagy L.G."/>
            <person name="Nolan M."/>
            <person name="Ohm R.A."/>
            <person name="Patyshakuliyeva A."/>
            <person name="Rokas A."/>
            <person name="Ruiz-Duenas F.J."/>
            <person name="Sabat G."/>
            <person name="Salamov A."/>
            <person name="Samejima M."/>
            <person name="Schmutz J."/>
            <person name="Slot J.C."/>
            <person name="St John F."/>
            <person name="Stenlid J."/>
            <person name="Sun H."/>
            <person name="Sun S."/>
            <person name="Syed K."/>
            <person name="Tsang A."/>
            <person name="Wiebenga A."/>
            <person name="Young D."/>
            <person name="Pisabarro A."/>
            <person name="Eastwood D.C."/>
            <person name="Martin F."/>
            <person name="Cullen D."/>
            <person name="Grigoriev I.V."/>
            <person name="Hibbett D.S."/>
        </authorList>
    </citation>
    <scope>NUCLEOTIDE SEQUENCE [LARGE SCALE GENOMIC DNA]</scope>
    <source>
        <strain evidence="3 4">DJM-731 SS1</strain>
    </source>
</reference>
<keyword evidence="4" id="KW-1185">Reference proteome</keyword>
<evidence type="ECO:0000313" key="4">
    <source>
        <dbReference type="Proteomes" id="UP000030653"/>
    </source>
</evidence>